<dbReference type="HAMAP" id="MF_00445">
    <property type="entry name" value="NDH1_NuoN_1"/>
    <property type="match status" value="1"/>
</dbReference>
<keyword evidence="7" id="KW-1003">Cell membrane</keyword>
<keyword evidence="7" id="KW-0874">Quinone</keyword>
<dbReference type="NCBIfam" id="NF004439">
    <property type="entry name" value="PRK05777.1-1"/>
    <property type="match status" value="1"/>
</dbReference>
<feature type="transmembrane region" description="Helical" evidence="7">
    <location>
        <begin position="128"/>
        <end position="147"/>
    </location>
</feature>
<feature type="transmembrane region" description="Helical" evidence="7">
    <location>
        <begin position="328"/>
        <end position="348"/>
    </location>
</feature>
<dbReference type="Proteomes" id="UP000294462">
    <property type="component" value="Chromosome"/>
</dbReference>
<comment type="function">
    <text evidence="7">NDH-1 shuttles electrons from NADH, via FMN and iron-sulfur (Fe-S) centers, to quinones in the respiratory chain. The immediate electron acceptor for the enzyme in this species is believed to be ubiquinone. Couples the redox reaction to proton translocation (for every two electrons transferred, four hydrogen ions are translocated across the cytoplasmic membrane), and thus conserves the redox energy in a proton gradient.</text>
</comment>
<keyword evidence="11" id="KW-1185">Reference proteome</keyword>
<organism evidence="10 11">
    <name type="scientific">Candidatus Erwinia haradaeae</name>
    <dbReference type="NCBI Taxonomy" id="1922217"/>
    <lineage>
        <taxon>Bacteria</taxon>
        <taxon>Pseudomonadati</taxon>
        <taxon>Pseudomonadota</taxon>
        <taxon>Gammaproteobacteria</taxon>
        <taxon>Enterobacterales</taxon>
        <taxon>Erwiniaceae</taxon>
        <taxon>Erwinia</taxon>
    </lineage>
</organism>
<comment type="subcellular location">
    <subcellularLocation>
        <location evidence="7">Cell membrane</location>
        <topology evidence="7">Multi-pass membrane protein</topology>
    </subcellularLocation>
    <subcellularLocation>
        <location evidence="1">Endomembrane system</location>
        <topology evidence="1">Multi-pass membrane protein</topology>
    </subcellularLocation>
    <subcellularLocation>
        <location evidence="8">Membrane</location>
        <topology evidence="8">Multi-pass membrane protein</topology>
    </subcellularLocation>
</comment>
<gene>
    <name evidence="7 10" type="primary">nuoN</name>
    <name evidence="10" type="ORF">ERCIPSTX3056_066</name>
</gene>
<feature type="transmembrane region" description="Helical" evidence="7">
    <location>
        <begin position="159"/>
        <end position="181"/>
    </location>
</feature>
<evidence type="ECO:0000313" key="11">
    <source>
        <dbReference type="Proteomes" id="UP000294462"/>
    </source>
</evidence>
<evidence type="ECO:0000256" key="7">
    <source>
        <dbReference type="HAMAP-Rule" id="MF_00445"/>
    </source>
</evidence>
<evidence type="ECO:0000256" key="8">
    <source>
        <dbReference type="RuleBase" id="RU000320"/>
    </source>
</evidence>
<dbReference type="InterPro" id="IPR010096">
    <property type="entry name" value="NADH-Q_OxRdtase_suN/2"/>
</dbReference>
<keyword evidence="7" id="KW-1278">Translocase</keyword>
<dbReference type="GO" id="GO:0048038">
    <property type="term" value="F:quinone binding"/>
    <property type="evidence" value="ECO:0007669"/>
    <property type="project" value="UniProtKB-KW"/>
</dbReference>
<accession>A0A451DIW1</accession>
<keyword evidence="4 7" id="KW-0472">Membrane</keyword>
<dbReference type="PANTHER" id="PTHR22773">
    <property type="entry name" value="NADH DEHYDROGENASE"/>
    <property type="match status" value="1"/>
</dbReference>
<feature type="transmembrane region" description="Helical" evidence="7">
    <location>
        <begin position="35"/>
        <end position="54"/>
    </location>
</feature>
<evidence type="ECO:0000256" key="6">
    <source>
        <dbReference type="ARBA" id="ARBA00025811"/>
    </source>
</evidence>
<keyword evidence="2 7" id="KW-0812">Transmembrane</keyword>
<dbReference type="Pfam" id="PF00361">
    <property type="entry name" value="Proton_antipo_M"/>
    <property type="match status" value="1"/>
</dbReference>
<dbReference type="EC" id="7.1.1.-" evidence="7"/>
<reference evidence="10 11" key="1">
    <citation type="submission" date="2019-02" db="EMBL/GenBank/DDBJ databases">
        <authorList>
            <person name="Manzano-Marin A."/>
            <person name="Manzano-Marin A."/>
        </authorList>
    </citation>
    <scope>NUCLEOTIDE SEQUENCE [LARGE SCALE GENOMIC DNA]</scope>
    <source>
        <strain evidence="10 11">ErCipseudotaxifoliae</strain>
    </source>
</reference>
<evidence type="ECO:0000259" key="9">
    <source>
        <dbReference type="Pfam" id="PF00361"/>
    </source>
</evidence>
<evidence type="ECO:0000313" key="10">
    <source>
        <dbReference type="EMBL" id="VFP86625.1"/>
    </source>
</evidence>
<comment type="catalytic activity">
    <reaction evidence="7">
        <text>a quinone + NADH + 5 H(+)(in) = a quinol + NAD(+) + 4 H(+)(out)</text>
        <dbReference type="Rhea" id="RHEA:57888"/>
        <dbReference type="ChEBI" id="CHEBI:15378"/>
        <dbReference type="ChEBI" id="CHEBI:24646"/>
        <dbReference type="ChEBI" id="CHEBI:57540"/>
        <dbReference type="ChEBI" id="CHEBI:57945"/>
        <dbReference type="ChEBI" id="CHEBI:132124"/>
    </reaction>
</comment>
<name>A0A451DIW1_9GAMM</name>
<comment type="subunit">
    <text evidence="7">NDH-1 is composed of 13 different subunits. Subunits NuoA, H, J, K, L, M, N constitute the membrane sector of the complex.</text>
</comment>
<dbReference type="NCBIfam" id="TIGR01770">
    <property type="entry name" value="NDH_I_N"/>
    <property type="match status" value="1"/>
</dbReference>
<comment type="subunit">
    <text evidence="6">Composed of 13 different subunits. Subunits NuoA, H, J, K, L, M, N constitute the membrane sector of the complex.</text>
</comment>
<feature type="domain" description="NADH:quinone oxidoreductase/Mrp antiporter transmembrane" evidence="9">
    <location>
        <begin position="122"/>
        <end position="419"/>
    </location>
</feature>
<feature type="transmembrane region" description="Helical" evidence="7">
    <location>
        <begin position="404"/>
        <end position="425"/>
    </location>
</feature>
<feature type="transmembrane region" description="Helical" evidence="7">
    <location>
        <begin position="297"/>
        <end position="316"/>
    </location>
</feature>
<feature type="transmembrane region" description="Helical" evidence="7">
    <location>
        <begin position="452"/>
        <end position="470"/>
    </location>
</feature>
<dbReference type="GO" id="GO:0008137">
    <property type="term" value="F:NADH dehydrogenase (ubiquinone) activity"/>
    <property type="evidence" value="ECO:0007669"/>
    <property type="project" value="InterPro"/>
</dbReference>
<dbReference type="RefSeq" id="WP_072665993.1">
    <property type="nucleotide sequence ID" value="NZ_LR217725.1"/>
</dbReference>
<keyword evidence="7" id="KW-0520">NAD</keyword>
<evidence type="ECO:0000256" key="2">
    <source>
        <dbReference type="ARBA" id="ARBA00022692"/>
    </source>
</evidence>
<protein>
    <recommendedName>
        <fullName evidence="7">NADH-quinone oxidoreductase subunit N</fullName>
        <ecNumber evidence="7">7.1.1.-</ecNumber>
    </recommendedName>
    <alternativeName>
        <fullName evidence="7">NADH dehydrogenase I subunit N</fullName>
    </alternativeName>
    <alternativeName>
        <fullName evidence="7">NDH-1 subunit N</fullName>
    </alternativeName>
</protein>
<comment type="function">
    <text evidence="5">NDH-1 shuttles electrons from NADH, via FMN and iron-sulfur (Fe-S) centers, to quinones in the respiratory chain. Couples the redox reaction to proton translocation (for every two electrons transferred, four hydrogen ions are translocated across the cytoplasmic membrane), and thus conserves the redox energy in a proton gradient.</text>
</comment>
<dbReference type="GO" id="GO:0050136">
    <property type="term" value="F:NADH dehydrogenase (quinone) (non-electrogenic) activity"/>
    <property type="evidence" value="ECO:0007669"/>
    <property type="project" value="UniProtKB-UniRule"/>
</dbReference>
<evidence type="ECO:0000256" key="1">
    <source>
        <dbReference type="ARBA" id="ARBA00004127"/>
    </source>
</evidence>
<evidence type="ECO:0000256" key="5">
    <source>
        <dbReference type="ARBA" id="ARBA00025189"/>
    </source>
</evidence>
<dbReference type="KEGG" id="ehd:ERCIPSTX3056_066"/>
<feature type="transmembrane region" description="Helical" evidence="7">
    <location>
        <begin position="105"/>
        <end position="122"/>
    </location>
</feature>
<keyword evidence="7" id="KW-0830">Ubiquinone</keyword>
<feature type="transmembrane region" description="Helical" evidence="7">
    <location>
        <begin position="6"/>
        <end position="28"/>
    </location>
</feature>
<dbReference type="GO" id="GO:0005886">
    <property type="term" value="C:plasma membrane"/>
    <property type="evidence" value="ECO:0007669"/>
    <property type="project" value="UniProtKB-SubCell"/>
</dbReference>
<proteinExistence type="inferred from homology"/>
<sequence>MISINQQFILIIPLFILSLTVVIMMLSISLKRNHHINAAIAFLGFILALFSLYFVAQVEEVDITPLLRVDRYSIFYTSLVILASLSTCIFSYPWIKRYSKNREEFYLLITLSTLGGAVLASANHFASLFIGIELLSLPLAGLVGYGVNVGCSLEATLKYTILSIAASAFLLFGIALVYAHTGTLSFDECIFMQNNSLSSQALMIVGFALMIVSFGFKLSLVPFHLWTPDVYQGAPSSVGVFLASASKIAVFSVLMRLFIYTSIINFEGIYFALSILAVASMLFGNLMALRQKNIKRILGYSSVAHFGYLLITLIVVKDPELSLESSAVYLVSYLLSTLGAFGVMSLIADTRNDFSEVLSSFRGLFWSNPVLATAMTITMFSLAGIPMTLGFIGKFYLISLGLHAHLWSVTAAIVLGSSIGLYYYLRIIINLYLSPQASVQHLSPQHHATSELSGVVVISCAALSVILGVYPQPIIELAQFIKL</sequence>
<feature type="transmembrane region" description="Helical" evidence="7">
    <location>
        <begin position="201"/>
        <end position="226"/>
    </location>
</feature>
<dbReference type="EMBL" id="LR217725">
    <property type="protein sequence ID" value="VFP86625.1"/>
    <property type="molecule type" value="Genomic_DNA"/>
</dbReference>
<dbReference type="InterPro" id="IPR001750">
    <property type="entry name" value="ND/Mrp_TM"/>
</dbReference>
<keyword evidence="10" id="KW-0560">Oxidoreductase</keyword>
<dbReference type="GO" id="GO:0042773">
    <property type="term" value="P:ATP synthesis coupled electron transport"/>
    <property type="evidence" value="ECO:0007669"/>
    <property type="project" value="InterPro"/>
</dbReference>
<dbReference type="GO" id="GO:0012505">
    <property type="term" value="C:endomembrane system"/>
    <property type="evidence" value="ECO:0007669"/>
    <property type="project" value="UniProtKB-SubCell"/>
</dbReference>
<dbReference type="AlphaFoldDB" id="A0A451DIW1"/>
<evidence type="ECO:0000256" key="3">
    <source>
        <dbReference type="ARBA" id="ARBA00022989"/>
    </source>
</evidence>
<feature type="transmembrane region" description="Helical" evidence="7">
    <location>
        <begin position="369"/>
        <end position="392"/>
    </location>
</feature>
<dbReference type="OrthoDB" id="9768329at2"/>
<feature type="transmembrane region" description="Helical" evidence="7">
    <location>
        <begin position="269"/>
        <end position="288"/>
    </location>
</feature>
<feature type="transmembrane region" description="Helical" evidence="7">
    <location>
        <begin position="238"/>
        <end position="263"/>
    </location>
</feature>
<feature type="transmembrane region" description="Helical" evidence="7">
    <location>
        <begin position="74"/>
        <end position="93"/>
    </location>
</feature>
<keyword evidence="7" id="KW-0813">Transport</keyword>
<evidence type="ECO:0000256" key="4">
    <source>
        <dbReference type="ARBA" id="ARBA00023136"/>
    </source>
</evidence>
<keyword evidence="3 7" id="KW-1133">Transmembrane helix</keyword>
<comment type="similarity">
    <text evidence="7">Belongs to the complex I subunit 2 family.</text>
</comment>